<sequence length="110" mass="11972">MAAVTTVLIVDDSRLSRMMIRTFISNAHPDWSIVEASNGQEALEKTAACPVHVMTIDLNMPGIDGLTLATQLREHHPTAHMSLITANIQDSVRQRAAAAGVRFIPKPVTE</sequence>
<evidence type="ECO:0000313" key="5">
    <source>
        <dbReference type="Proteomes" id="UP000712673"/>
    </source>
</evidence>
<proteinExistence type="predicted"/>
<evidence type="ECO:0000313" key="4">
    <source>
        <dbReference type="EMBL" id="MBM3226597.1"/>
    </source>
</evidence>
<dbReference type="SMART" id="SM00448">
    <property type="entry name" value="REC"/>
    <property type="match status" value="1"/>
</dbReference>
<dbReference type="PANTHER" id="PTHR44591">
    <property type="entry name" value="STRESS RESPONSE REGULATOR PROTEIN 1"/>
    <property type="match status" value="1"/>
</dbReference>
<feature type="non-terminal residue" evidence="4">
    <location>
        <position position="110"/>
    </location>
</feature>
<dbReference type="AlphaFoldDB" id="A0A937W7Q1"/>
<evidence type="ECO:0000256" key="2">
    <source>
        <dbReference type="PROSITE-ProRule" id="PRU00169"/>
    </source>
</evidence>
<dbReference type="PANTHER" id="PTHR44591:SF3">
    <property type="entry name" value="RESPONSE REGULATORY DOMAIN-CONTAINING PROTEIN"/>
    <property type="match status" value="1"/>
</dbReference>
<organism evidence="4 5">
    <name type="scientific">Tectimicrobiota bacterium</name>
    <dbReference type="NCBI Taxonomy" id="2528274"/>
    <lineage>
        <taxon>Bacteria</taxon>
        <taxon>Pseudomonadati</taxon>
        <taxon>Nitrospinota/Tectimicrobiota group</taxon>
        <taxon>Candidatus Tectimicrobiota</taxon>
    </lineage>
</organism>
<keyword evidence="1 2" id="KW-0597">Phosphoprotein</keyword>
<comment type="caution">
    <text evidence="4">The sequence shown here is derived from an EMBL/GenBank/DDBJ whole genome shotgun (WGS) entry which is preliminary data.</text>
</comment>
<dbReference type="PROSITE" id="PS50110">
    <property type="entry name" value="RESPONSE_REGULATORY"/>
    <property type="match status" value="1"/>
</dbReference>
<protein>
    <submittedName>
        <fullName evidence="4">Response regulator</fullName>
    </submittedName>
</protein>
<feature type="domain" description="Response regulatory" evidence="3">
    <location>
        <begin position="6"/>
        <end position="110"/>
    </location>
</feature>
<dbReference type="SUPFAM" id="SSF52172">
    <property type="entry name" value="CheY-like"/>
    <property type="match status" value="1"/>
</dbReference>
<dbReference type="Gene3D" id="3.40.50.2300">
    <property type="match status" value="1"/>
</dbReference>
<dbReference type="CDD" id="cd17546">
    <property type="entry name" value="REC_hyHK_CKI1_RcsC-like"/>
    <property type="match status" value="1"/>
</dbReference>
<dbReference type="Proteomes" id="UP000712673">
    <property type="component" value="Unassembled WGS sequence"/>
</dbReference>
<dbReference type="EMBL" id="VGLS01000971">
    <property type="protein sequence ID" value="MBM3226597.1"/>
    <property type="molecule type" value="Genomic_DNA"/>
</dbReference>
<accession>A0A937W7Q1</accession>
<dbReference type="InterPro" id="IPR001789">
    <property type="entry name" value="Sig_transdc_resp-reg_receiver"/>
</dbReference>
<evidence type="ECO:0000256" key="1">
    <source>
        <dbReference type="ARBA" id="ARBA00022553"/>
    </source>
</evidence>
<dbReference type="GO" id="GO:0000160">
    <property type="term" value="P:phosphorelay signal transduction system"/>
    <property type="evidence" value="ECO:0007669"/>
    <property type="project" value="InterPro"/>
</dbReference>
<dbReference type="Pfam" id="PF00072">
    <property type="entry name" value="Response_reg"/>
    <property type="match status" value="1"/>
</dbReference>
<reference evidence="4" key="1">
    <citation type="submission" date="2019-03" db="EMBL/GenBank/DDBJ databases">
        <title>Lake Tanganyika Metagenome-Assembled Genomes (MAGs).</title>
        <authorList>
            <person name="Tran P."/>
        </authorList>
    </citation>
    <scope>NUCLEOTIDE SEQUENCE</scope>
    <source>
        <strain evidence="4">K_DeepCast_65m_m2_066</strain>
    </source>
</reference>
<evidence type="ECO:0000259" key="3">
    <source>
        <dbReference type="PROSITE" id="PS50110"/>
    </source>
</evidence>
<feature type="modified residue" description="4-aspartylphosphate" evidence="2">
    <location>
        <position position="57"/>
    </location>
</feature>
<dbReference type="InterPro" id="IPR011006">
    <property type="entry name" value="CheY-like_superfamily"/>
</dbReference>
<dbReference type="InterPro" id="IPR050595">
    <property type="entry name" value="Bact_response_regulator"/>
</dbReference>
<name>A0A937W7Q1_UNCTE</name>
<gene>
    <name evidence="4" type="ORF">FJZ47_22770</name>
</gene>